<organism evidence="3 4">
    <name type="scientific">Ponticoccus litoralis</name>
    <dbReference type="NCBI Taxonomy" id="422297"/>
    <lineage>
        <taxon>Bacteria</taxon>
        <taxon>Pseudomonadati</taxon>
        <taxon>Pseudomonadota</taxon>
        <taxon>Alphaproteobacteria</taxon>
        <taxon>Rhodobacterales</taxon>
        <taxon>Roseobacteraceae</taxon>
        <taxon>Ponticoccus</taxon>
    </lineage>
</organism>
<keyword evidence="4" id="KW-1185">Reference proteome</keyword>
<name>A0AAW9SBI0_9RHOB</name>
<evidence type="ECO:0000256" key="1">
    <source>
        <dbReference type="SAM" id="MobiDB-lite"/>
    </source>
</evidence>
<protein>
    <submittedName>
        <fullName evidence="3">DNA polymerase III subunit delta</fullName>
        <ecNumber evidence="3">2.7.7.7</ecNumber>
    </submittedName>
</protein>
<feature type="domain" description="AAA+ ATPase" evidence="2">
    <location>
        <begin position="44"/>
        <end position="217"/>
    </location>
</feature>
<evidence type="ECO:0000259" key="2">
    <source>
        <dbReference type="SMART" id="SM00382"/>
    </source>
</evidence>
<dbReference type="Proteomes" id="UP001428774">
    <property type="component" value="Unassembled WGS sequence"/>
</dbReference>
<keyword evidence="3" id="KW-0548">Nucleotidyltransferase</keyword>
<dbReference type="GO" id="GO:0003887">
    <property type="term" value="F:DNA-directed DNA polymerase activity"/>
    <property type="evidence" value="ECO:0007669"/>
    <property type="project" value="UniProtKB-EC"/>
</dbReference>
<dbReference type="SUPFAM" id="SSF52540">
    <property type="entry name" value="P-loop containing nucleoside triphosphate hydrolases"/>
    <property type="match status" value="1"/>
</dbReference>
<feature type="region of interest" description="Disordered" evidence="1">
    <location>
        <begin position="1"/>
        <end position="20"/>
    </location>
</feature>
<sequence length="382" mass="40517">MSDPEDLPEPDRAPGAPHPRFCPQVLGQGRAEAGFLTAFNAGRLHHGWLLTGPRGVGKASFARAIARFLLATPPDEGDGLFGAPPPPESLHIDDEHPVARRLRALSEPGLCLIRRGGLGTTESEREKNYRDGRFSAGIRVDEIRKLADFIHMSSTDGGRRVVIVDAADDLNASAANAILKMLEEPPARTTLLLISHQPSGLLPTIRSRCRELRLAPLSPDDLGAALHQAGVSLNPESAAALAVLSDGSVGAAIRLISLDGLALYRDILGLLGSLPAMDRGRLLRLAESCAGRGKEERLALLLGLTDLATARLARTGVLGSAGTEIERGETELLRRLSPDAGAARRWADAGQKASDRARHALSVNVEPAALVTDLYLQLAKAG</sequence>
<dbReference type="NCBIfam" id="NF005677">
    <property type="entry name" value="PRK07471.1"/>
    <property type="match status" value="1"/>
</dbReference>
<dbReference type="PANTHER" id="PTHR11669">
    <property type="entry name" value="REPLICATION FACTOR C / DNA POLYMERASE III GAMMA-TAU SUBUNIT"/>
    <property type="match status" value="1"/>
</dbReference>
<dbReference type="GO" id="GO:0006261">
    <property type="term" value="P:DNA-templated DNA replication"/>
    <property type="evidence" value="ECO:0007669"/>
    <property type="project" value="TreeGrafter"/>
</dbReference>
<dbReference type="PANTHER" id="PTHR11669:SF8">
    <property type="entry name" value="DNA POLYMERASE III SUBUNIT DELTA"/>
    <property type="match status" value="1"/>
</dbReference>
<dbReference type="InterPro" id="IPR027417">
    <property type="entry name" value="P-loop_NTPase"/>
</dbReference>
<reference evidence="3 4" key="1">
    <citation type="submission" date="2024-05" db="EMBL/GenBank/DDBJ databases">
        <title>Genome sequence of Ponticoccus litoralis KCCM 90028.</title>
        <authorList>
            <person name="Kim J.M."/>
            <person name="Lee J.K."/>
            <person name="Choi B.J."/>
            <person name="Bayburt H."/>
            <person name="Baek J.H."/>
            <person name="Jeon C.O."/>
        </authorList>
    </citation>
    <scope>NUCLEOTIDE SEQUENCE [LARGE SCALE GENOMIC DNA]</scope>
    <source>
        <strain evidence="3 4">KCCM 90028</strain>
    </source>
</reference>
<dbReference type="EMBL" id="JBDNCH010000002">
    <property type="protein sequence ID" value="MEN9060157.1"/>
    <property type="molecule type" value="Genomic_DNA"/>
</dbReference>
<accession>A0AAW9SBI0</accession>
<dbReference type="SMART" id="SM00382">
    <property type="entry name" value="AAA"/>
    <property type="match status" value="1"/>
</dbReference>
<dbReference type="InterPro" id="IPR003593">
    <property type="entry name" value="AAA+_ATPase"/>
</dbReference>
<dbReference type="Pfam" id="PF13177">
    <property type="entry name" value="DNA_pol3_delta2"/>
    <property type="match status" value="1"/>
</dbReference>
<dbReference type="Gene3D" id="3.40.50.300">
    <property type="entry name" value="P-loop containing nucleotide triphosphate hydrolases"/>
    <property type="match status" value="1"/>
</dbReference>
<dbReference type="InterPro" id="IPR050238">
    <property type="entry name" value="DNA_Rep/Repair_Clamp_Loader"/>
</dbReference>
<dbReference type="AlphaFoldDB" id="A0AAW9SBI0"/>
<evidence type="ECO:0000313" key="3">
    <source>
        <dbReference type="EMBL" id="MEN9060157.1"/>
    </source>
</evidence>
<gene>
    <name evidence="3" type="ORF">ABFB10_02985</name>
</gene>
<evidence type="ECO:0000313" key="4">
    <source>
        <dbReference type="Proteomes" id="UP001428774"/>
    </source>
</evidence>
<comment type="caution">
    <text evidence="3">The sequence shown here is derived from an EMBL/GenBank/DDBJ whole genome shotgun (WGS) entry which is preliminary data.</text>
</comment>
<dbReference type="EC" id="2.7.7.7" evidence="3"/>
<proteinExistence type="predicted"/>
<dbReference type="RefSeq" id="WP_347165325.1">
    <property type="nucleotide sequence ID" value="NZ_JBDNCH010000002.1"/>
</dbReference>
<dbReference type="GO" id="GO:0009360">
    <property type="term" value="C:DNA polymerase III complex"/>
    <property type="evidence" value="ECO:0007669"/>
    <property type="project" value="TreeGrafter"/>
</dbReference>
<keyword evidence="3" id="KW-0808">Transferase</keyword>